<proteinExistence type="predicted"/>
<dbReference type="Proteomes" id="UP001432401">
    <property type="component" value="Unassembled WGS sequence"/>
</dbReference>
<keyword evidence="2" id="KW-1185">Reference proteome</keyword>
<protein>
    <submittedName>
        <fullName evidence="1">Uncharacterized protein</fullName>
    </submittedName>
</protein>
<reference evidence="1 2" key="1">
    <citation type="submission" date="2024-06" db="EMBL/GenBank/DDBJ databases">
        <authorList>
            <person name="Bataeva Y.V."/>
            <person name="Grigorian L.N."/>
            <person name="Solomentsev V.I."/>
        </authorList>
    </citation>
    <scope>NUCLEOTIDE SEQUENCE [LARGE SCALE GENOMIC DNA]</scope>
    <source>
        <strain evidence="2">SCPM-O-B-12605 (RCAM04882)</strain>
    </source>
</reference>
<evidence type="ECO:0000313" key="1">
    <source>
        <dbReference type="EMBL" id="MES0837449.1"/>
    </source>
</evidence>
<gene>
    <name evidence="1" type="ORF">ABUK86_26980</name>
</gene>
<dbReference type="RefSeq" id="WP_344184772.1">
    <property type="nucleotide sequence ID" value="NZ_JBEQNA010000016.1"/>
</dbReference>
<comment type="caution">
    <text evidence="1">The sequence shown here is derived from an EMBL/GenBank/DDBJ whole genome shotgun (WGS) entry which is preliminary data.</text>
</comment>
<dbReference type="EMBL" id="JBEQNB010000017">
    <property type="protein sequence ID" value="MES0837449.1"/>
    <property type="molecule type" value="Genomic_DNA"/>
</dbReference>
<accession>A0ABV2A4H6</accession>
<evidence type="ECO:0000313" key="2">
    <source>
        <dbReference type="Proteomes" id="UP001432401"/>
    </source>
</evidence>
<sequence>MLYAQDRRTKEVRSFLTLHDDGTLTSDDLHMTKAISRYREKRGWSDERVFEYFTTKSNAYVRYFEEPA</sequence>
<name>A0ABV2A4H6_9ACTN</name>
<organism evidence="1 2">
    <name type="scientific">Nocardiopsis tropica</name>
    <dbReference type="NCBI Taxonomy" id="109330"/>
    <lineage>
        <taxon>Bacteria</taxon>
        <taxon>Bacillati</taxon>
        <taxon>Actinomycetota</taxon>
        <taxon>Actinomycetes</taxon>
        <taxon>Streptosporangiales</taxon>
        <taxon>Nocardiopsidaceae</taxon>
        <taxon>Nocardiopsis</taxon>
    </lineage>
</organism>